<reference evidence="3 4" key="1">
    <citation type="submission" date="2023-09" db="EMBL/GenBank/DDBJ databases">
        <title>Complete genome of Streptomyces roseicoloratus T14.</title>
        <authorList>
            <person name="Bashizi T."/>
            <person name="Kim M.-J."/>
            <person name="Lee G."/>
            <person name="Tagele S.B."/>
            <person name="Shin J.-H."/>
        </authorList>
    </citation>
    <scope>NUCLEOTIDE SEQUENCE [LARGE SCALE GENOMIC DNA]</scope>
    <source>
        <strain evidence="3 4">T14</strain>
    </source>
</reference>
<organism evidence="3 4">
    <name type="scientific">Streptomyces roseicoloratus</name>
    <dbReference type="NCBI Taxonomy" id="2508722"/>
    <lineage>
        <taxon>Bacteria</taxon>
        <taxon>Bacillati</taxon>
        <taxon>Actinomycetota</taxon>
        <taxon>Actinomycetes</taxon>
        <taxon>Kitasatosporales</taxon>
        <taxon>Streptomycetaceae</taxon>
        <taxon>Streptomyces</taxon>
    </lineage>
</organism>
<sequence>MPHRQSLAAAAAGILLTAGIGATVPAGATAVPTRTTAPPATAQVVNARWGGHPTFDRLVIDVRGTMPQVTVTPVKALHYDGSGGKVPLAGKYFLEIRLSPAAAHNESGQSVYKGPRLIRIDLPALKGVALTGDFEGVVTVGAAFHAEPFHKAFVLHSPERLVIDVAHPAAVCRG</sequence>
<feature type="chain" id="PRO_5046488016" description="AMIN-like domain-containing protein" evidence="1">
    <location>
        <begin position="23"/>
        <end position="174"/>
    </location>
</feature>
<dbReference type="EMBL" id="CP133762">
    <property type="protein sequence ID" value="WMX43662.1"/>
    <property type="molecule type" value="Genomic_DNA"/>
</dbReference>
<protein>
    <recommendedName>
        <fullName evidence="2">AMIN-like domain-containing protein</fullName>
    </recommendedName>
</protein>
<gene>
    <name evidence="3" type="ORF">RGF97_00550</name>
</gene>
<proteinExistence type="predicted"/>
<accession>A0ABY9RNA1</accession>
<feature type="signal peptide" evidence="1">
    <location>
        <begin position="1"/>
        <end position="22"/>
    </location>
</feature>
<dbReference type="Pfam" id="PF24837">
    <property type="entry name" value="AMIN-like"/>
    <property type="match status" value="1"/>
</dbReference>
<evidence type="ECO:0000256" key="1">
    <source>
        <dbReference type="SAM" id="SignalP"/>
    </source>
</evidence>
<keyword evidence="1" id="KW-0732">Signal</keyword>
<feature type="domain" description="AMIN-like" evidence="2">
    <location>
        <begin position="43"/>
        <end position="167"/>
    </location>
</feature>
<dbReference type="Proteomes" id="UP001250858">
    <property type="component" value="Chromosome"/>
</dbReference>
<name>A0ABY9RNA1_9ACTN</name>
<dbReference type="InterPro" id="IPR056303">
    <property type="entry name" value="AMIN-like"/>
</dbReference>
<keyword evidence="4" id="KW-1185">Reference proteome</keyword>
<evidence type="ECO:0000313" key="3">
    <source>
        <dbReference type="EMBL" id="WMX43662.1"/>
    </source>
</evidence>
<evidence type="ECO:0000259" key="2">
    <source>
        <dbReference type="Pfam" id="PF24837"/>
    </source>
</evidence>
<evidence type="ECO:0000313" key="4">
    <source>
        <dbReference type="Proteomes" id="UP001250858"/>
    </source>
</evidence>
<dbReference type="RefSeq" id="WP_128984738.1">
    <property type="nucleotide sequence ID" value="NZ_CP133762.1"/>
</dbReference>